<comment type="caution">
    <text evidence="1">The sequence shown here is derived from an EMBL/GenBank/DDBJ whole genome shotgun (WGS) entry which is preliminary data.</text>
</comment>
<dbReference type="AlphaFoldDB" id="A0A015W948"/>
<feature type="non-terminal residue" evidence="1">
    <location>
        <position position="1"/>
    </location>
</feature>
<evidence type="ECO:0000313" key="2">
    <source>
        <dbReference type="Proteomes" id="UP000020529"/>
    </source>
</evidence>
<evidence type="ECO:0008006" key="3">
    <source>
        <dbReference type="Google" id="ProtNLM"/>
    </source>
</evidence>
<dbReference type="Proteomes" id="UP000020529">
    <property type="component" value="Unassembled WGS sequence"/>
</dbReference>
<dbReference type="PATRIC" id="fig|1339315.3.peg.116"/>
<gene>
    <name evidence="1" type="ORF">M124_4113</name>
</gene>
<reference evidence="1 2" key="1">
    <citation type="submission" date="2014-02" db="EMBL/GenBank/DDBJ databases">
        <authorList>
            <person name="Sears C."/>
            <person name="Carroll K."/>
            <person name="Sack B.R."/>
            <person name="Qadri F."/>
            <person name="Myers L.L."/>
            <person name="Chung G.-T."/>
            <person name="Escheverria P."/>
            <person name="Fraser C.M."/>
            <person name="Sadzewicz L."/>
            <person name="Shefchek K.A."/>
            <person name="Tallon L."/>
            <person name="Das S.P."/>
            <person name="Daugherty S."/>
            <person name="Mongodin E.F."/>
        </authorList>
    </citation>
    <scope>NUCLEOTIDE SEQUENCE [LARGE SCALE GENOMIC DNA]</scope>
    <source>
        <strain evidence="2">3988T(B)14</strain>
    </source>
</reference>
<sequence length="200" mass="23701">WLSIGEIDTFNGLSELSPEYITHLLNYGIIEKSDEEYSFKIEALKLYLSNKNKYKKINLSTSEKQSEISTRRNNLEPKIRKIVRSQLLAFLGENEAKKKIINELYGSKKVNEYMSHNYSDFFEPNKHNIYLKNLFELIRKNWDCFKFIFDTNVEIFEAKSILINYYRKGDAHASKISDSDFQSFRGAMEWMEEKILNFLS</sequence>
<dbReference type="EMBL" id="JGCY01000042">
    <property type="protein sequence ID" value="EXY76990.1"/>
    <property type="molecule type" value="Genomic_DNA"/>
</dbReference>
<protein>
    <recommendedName>
        <fullName evidence="3">Swt1-like HEPN domain-containing protein</fullName>
    </recommendedName>
</protein>
<name>A0A015W948_BACFG</name>
<evidence type="ECO:0000313" key="1">
    <source>
        <dbReference type="EMBL" id="EXY76990.1"/>
    </source>
</evidence>
<accession>A0A015W948</accession>
<proteinExistence type="predicted"/>
<organism evidence="1 2">
    <name type="scientific">Bacteroides fragilis str. 3988T(B)14</name>
    <dbReference type="NCBI Taxonomy" id="1339315"/>
    <lineage>
        <taxon>Bacteria</taxon>
        <taxon>Pseudomonadati</taxon>
        <taxon>Bacteroidota</taxon>
        <taxon>Bacteroidia</taxon>
        <taxon>Bacteroidales</taxon>
        <taxon>Bacteroidaceae</taxon>
        <taxon>Bacteroides</taxon>
    </lineage>
</organism>